<dbReference type="Pfam" id="PF02861">
    <property type="entry name" value="Clp_N"/>
    <property type="match status" value="1"/>
</dbReference>
<keyword evidence="3" id="KW-1185">Reference proteome</keyword>
<reference evidence="2 3" key="1">
    <citation type="submission" date="2019-10" db="EMBL/GenBank/DDBJ databases">
        <title>Gracilibacillus sp. nov. isolated from rice seeds.</title>
        <authorList>
            <person name="He S."/>
        </authorList>
    </citation>
    <scope>NUCLEOTIDE SEQUENCE [LARGE SCALE GENOMIC DNA]</scope>
    <source>
        <strain evidence="2 3">TD8</strain>
    </source>
</reference>
<dbReference type="OrthoDB" id="4016818at2"/>
<dbReference type="CDD" id="cd04301">
    <property type="entry name" value="NAT_SF"/>
    <property type="match status" value="1"/>
</dbReference>
<organism evidence="2 3">
    <name type="scientific">Gracilibacillus oryzae</name>
    <dbReference type="NCBI Taxonomy" id="1672701"/>
    <lineage>
        <taxon>Bacteria</taxon>
        <taxon>Bacillati</taxon>
        <taxon>Bacillota</taxon>
        <taxon>Bacilli</taxon>
        <taxon>Bacillales</taxon>
        <taxon>Bacillaceae</taxon>
        <taxon>Gracilibacillus</taxon>
    </lineage>
</organism>
<protein>
    <submittedName>
        <fullName evidence="2">GNAT family N-acetyltransferase</fullName>
    </submittedName>
</protein>
<accession>A0A7C8KQB2</accession>
<dbReference type="InterPro" id="IPR000182">
    <property type="entry name" value="GNAT_dom"/>
</dbReference>
<dbReference type="Gene3D" id="1.10.1780.10">
    <property type="entry name" value="Clp, N-terminal domain"/>
    <property type="match status" value="1"/>
</dbReference>
<evidence type="ECO:0000259" key="1">
    <source>
        <dbReference type="PROSITE" id="PS51186"/>
    </source>
</evidence>
<dbReference type="InterPro" id="IPR016181">
    <property type="entry name" value="Acyl_CoA_acyltransferase"/>
</dbReference>
<keyword evidence="2" id="KW-0808">Transferase</keyword>
<dbReference type="Gene3D" id="3.40.630.30">
    <property type="match status" value="1"/>
</dbReference>
<gene>
    <name evidence="2" type="ORF">F9U64_10945</name>
</gene>
<dbReference type="GO" id="GO:0016747">
    <property type="term" value="F:acyltransferase activity, transferring groups other than amino-acyl groups"/>
    <property type="evidence" value="ECO:0007669"/>
    <property type="project" value="InterPro"/>
</dbReference>
<feature type="domain" description="N-acetyltransferase" evidence="1">
    <location>
        <begin position="118"/>
        <end position="267"/>
    </location>
</feature>
<comment type="caution">
    <text evidence="2">The sequence shown here is derived from an EMBL/GenBank/DDBJ whole genome shotgun (WGS) entry which is preliminary data.</text>
</comment>
<sequence>MRDSEQLAQSSVSQVVTPGHLLYGCLIQKSGALGEIRLKSSIELEKLRSTVIMAEPHTKTTSDYLSCSVSKEVLAVFEKAANYMKNYNQIHLNEGHLLKALINSHKVDHLLTEENKQIIIRLATSSRDMITHLAAYSFPDITSRFIDKVSKKEETELIQFMETHFSGWLDTIQFAFQQAEQNIYIARNDGGKIIGFAAYDTYQHKKGYFGPMGVLPDCRTKGVGYALLHYCLKDMKEIGYEYAIIGGAGPLEFYEKACRAVVIPLNE</sequence>
<name>A0A7C8KQB2_9BACI</name>
<proteinExistence type="predicted"/>
<dbReference type="PROSITE" id="PS51186">
    <property type="entry name" value="GNAT"/>
    <property type="match status" value="1"/>
</dbReference>
<dbReference type="SUPFAM" id="SSF81923">
    <property type="entry name" value="Double Clp-N motif"/>
    <property type="match status" value="1"/>
</dbReference>
<dbReference type="SUPFAM" id="SSF55729">
    <property type="entry name" value="Acyl-CoA N-acyltransferases (Nat)"/>
    <property type="match status" value="1"/>
</dbReference>
<dbReference type="AlphaFoldDB" id="A0A7C8KQB2"/>
<dbReference type="Proteomes" id="UP000480246">
    <property type="component" value="Unassembled WGS sequence"/>
</dbReference>
<evidence type="ECO:0000313" key="3">
    <source>
        <dbReference type="Proteomes" id="UP000480246"/>
    </source>
</evidence>
<dbReference type="PROSITE" id="PS51257">
    <property type="entry name" value="PROKAR_LIPOPROTEIN"/>
    <property type="match status" value="1"/>
</dbReference>
<dbReference type="EMBL" id="WEID01000052">
    <property type="protein sequence ID" value="KAB8135812.1"/>
    <property type="molecule type" value="Genomic_DNA"/>
</dbReference>
<dbReference type="Pfam" id="PF00583">
    <property type="entry name" value="Acetyltransf_1"/>
    <property type="match status" value="1"/>
</dbReference>
<dbReference type="InterPro" id="IPR036628">
    <property type="entry name" value="Clp_N_dom_sf"/>
</dbReference>
<evidence type="ECO:0000313" key="2">
    <source>
        <dbReference type="EMBL" id="KAB8135812.1"/>
    </source>
</evidence>
<dbReference type="InterPro" id="IPR004176">
    <property type="entry name" value="Clp_R_N"/>
</dbReference>